<evidence type="ECO:0000259" key="1">
    <source>
        <dbReference type="Pfam" id="PF00326"/>
    </source>
</evidence>
<evidence type="ECO:0000313" key="3">
    <source>
        <dbReference type="Proteomes" id="UP000239406"/>
    </source>
</evidence>
<proteinExistence type="predicted"/>
<dbReference type="InterPro" id="IPR005152">
    <property type="entry name" value="Lipase_secreted"/>
</dbReference>
<dbReference type="Pfam" id="PF00326">
    <property type="entry name" value="Peptidase_S9"/>
    <property type="match status" value="1"/>
</dbReference>
<dbReference type="InterPro" id="IPR029058">
    <property type="entry name" value="AB_hydrolase_fold"/>
</dbReference>
<dbReference type="InterPro" id="IPR001375">
    <property type="entry name" value="Peptidase_S9_cat"/>
</dbReference>
<dbReference type="PROSITE" id="PS51257">
    <property type="entry name" value="PROKAR_LIPOPROTEIN"/>
    <property type="match status" value="1"/>
</dbReference>
<dbReference type="RefSeq" id="WP_104356302.1">
    <property type="nucleotide sequence ID" value="NZ_CP064338.1"/>
</dbReference>
<dbReference type="PANTHER" id="PTHR34853:SF1">
    <property type="entry name" value="LIPASE 5"/>
    <property type="match status" value="1"/>
</dbReference>
<dbReference type="GO" id="GO:0008236">
    <property type="term" value="F:serine-type peptidase activity"/>
    <property type="evidence" value="ECO:0007669"/>
    <property type="project" value="InterPro"/>
</dbReference>
<dbReference type="Gene3D" id="3.40.50.1820">
    <property type="entry name" value="alpha/beta hydrolase"/>
    <property type="match status" value="1"/>
</dbReference>
<dbReference type="SUPFAM" id="SSF53474">
    <property type="entry name" value="alpha/beta-Hydrolases"/>
    <property type="match status" value="1"/>
</dbReference>
<sequence>MHLPRLHPAAQAAALAVSVLLAACGGGGDDDPPSQRGAILSGHLAGHADAAVIDAGTQASGLQALSGPARCSVDVRYVMYVTRDPAGQPATASAGVLVPQGEDAACQGERPVVLYAHGTTTARSKNMADVVNDTEASLVMAMFAAQGYIVVAPNYLGYDRSSLTWHPYLNAEAQATDMIDALRAAKAHLNEQSPVKPSQHLFITGYSQGGHVAMATHREIQTRYADEFTVTASGPMSGPYNLLQFAQVINGPGPINAGATIFTPMLLTSYQRSYGNVYRAPAEIYQAPYAATAETLFPTDTPVADLVAQGRLPADPTFTALFGPGGLLTDAFRNDFLTNPDNGFVQALERNTLLGWTPTRPMALCGGAEDPTVFYGVNTPVAQADFNSRLPAQLAVPAFDLEDRNTLPAGQAGDQIYGGFQLAKNAAGSDVLAQYHGGLVPPFCTALIRGFFEQVMQQPNQ</sequence>
<name>A0A2S5T7T5_9BURK</name>
<dbReference type="AlphaFoldDB" id="A0A2S5T7T5"/>
<accession>A0A2S5T7T5</accession>
<gene>
    <name evidence="2" type="ORF">C1702_03505</name>
</gene>
<dbReference type="GO" id="GO:0016042">
    <property type="term" value="P:lipid catabolic process"/>
    <property type="evidence" value="ECO:0007669"/>
    <property type="project" value="InterPro"/>
</dbReference>
<dbReference type="Gene3D" id="1.10.260.160">
    <property type="match status" value="1"/>
</dbReference>
<protein>
    <recommendedName>
        <fullName evidence="1">Peptidase S9 prolyl oligopeptidase catalytic domain-containing protein</fullName>
    </recommendedName>
</protein>
<reference evidence="2 3" key="1">
    <citation type="submission" date="2018-02" db="EMBL/GenBank/DDBJ databases">
        <title>Reclassifiation of [Polyangium] brachysporum DSM 7029 as Guopingzhaonella breviflexa gen. nov., sp. nov., a member of the family Comamonadaceae.</title>
        <authorList>
            <person name="Tang B."/>
        </authorList>
    </citation>
    <scope>NUCLEOTIDE SEQUENCE [LARGE SCALE GENOMIC DNA]</scope>
    <source>
        <strain evidence="2 3">DSM 15344</strain>
    </source>
</reference>
<comment type="caution">
    <text evidence="2">The sequence shown here is derived from an EMBL/GenBank/DDBJ whole genome shotgun (WGS) entry which is preliminary data.</text>
</comment>
<keyword evidence="3" id="KW-1185">Reference proteome</keyword>
<dbReference type="GO" id="GO:0006508">
    <property type="term" value="P:proteolysis"/>
    <property type="evidence" value="ECO:0007669"/>
    <property type="project" value="InterPro"/>
</dbReference>
<dbReference type="PANTHER" id="PTHR34853">
    <property type="match status" value="1"/>
</dbReference>
<evidence type="ECO:0000313" key="2">
    <source>
        <dbReference type="EMBL" id="PPE71041.1"/>
    </source>
</evidence>
<dbReference type="Proteomes" id="UP000239406">
    <property type="component" value="Unassembled WGS sequence"/>
</dbReference>
<feature type="domain" description="Peptidase S9 prolyl oligopeptidase catalytic" evidence="1">
    <location>
        <begin position="137"/>
        <end position="218"/>
    </location>
</feature>
<dbReference type="PIRSF" id="PIRSF029171">
    <property type="entry name" value="Esterase_LipA"/>
    <property type="match status" value="1"/>
</dbReference>
<dbReference type="EMBL" id="PSNY01000003">
    <property type="protein sequence ID" value="PPE71041.1"/>
    <property type="molecule type" value="Genomic_DNA"/>
</dbReference>
<dbReference type="GO" id="GO:0004806">
    <property type="term" value="F:triacylglycerol lipase activity"/>
    <property type="evidence" value="ECO:0007669"/>
    <property type="project" value="InterPro"/>
</dbReference>
<organism evidence="2 3">
    <name type="scientific">Caldimonas thermodepolymerans</name>
    <dbReference type="NCBI Taxonomy" id="215580"/>
    <lineage>
        <taxon>Bacteria</taxon>
        <taxon>Pseudomonadati</taxon>
        <taxon>Pseudomonadota</taxon>
        <taxon>Betaproteobacteria</taxon>
        <taxon>Burkholderiales</taxon>
        <taxon>Sphaerotilaceae</taxon>
        <taxon>Caldimonas</taxon>
    </lineage>
</organism>